<organism evidence="1 2">
    <name type="scientific">Trapa incisa</name>
    <dbReference type="NCBI Taxonomy" id="236973"/>
    <lineage>
        <taxon>Eukaryota</taxon>
        <taxon>Viridiplantae</taxon>
        <taxon>Streptophyta</taxon>
        <taxon>Embryophyta</taxon>
        <taxon>Tracheophyta</taxon>
        <taxon>Spermatophyta</taxon>
        <taxon>Magnoliopsida</taxon>
        <taxon>eudicotyledons</taxon>
        <taxon>Gunneridae</taxon>
        <taxon>Pentapetalae</taxon>
        <taxon>rosids</taxon>
        <taxon>malvids</taxon>
        <taxon>Myrtales</taxon>
        <taxon>Lythraceae</taxon>
        <taxon>Trapa</taxon>
    </lineage>
</organism>
<gene>
    <name evidence="1" type="ORF">SAY87_020276</name>
</gene>
<comment type="caution">
    <text evidence="1">The sequence shown here is derived from an EMBL/GenBank/DDBJ whole genome shotgun (WGS) entry which is preliminary data.</text>
</comment>
<dbReference type="PROSITE" id="PS51257">
    <property type="entry name" value="PROKAR_LIPOPROTEIN"/>
    <property type="match status" value="1"/>
</dbReference>
<evidence type="ECO:0000313" key="1">
    <source>
        <dbReference type="EMBL" id="KAK4758975.1"/>
    </source>
</evidence>
<dbReference type="EMBL" id="JAXIOK010000012">
    <property type="protein sequence ID" value="KAK4758975.1"/>
    <property type="molecule type" value="Genomic_DNA"/>
</dbReference>
<proteinExistence type="predicted"/>
<reference evidence="1 2" key="1">
    <citation type="journal article" date="2023" name="Hortic Res">
        <title>Pangenome of water caltrop reveals structural variations and asymmetric subgenome divergence after allopolyploidization.</title>
        <authorList>
            <person name="Zhang X."/>
            <person name="Chen Y."/>
            <person name="Wang L."/>
            <person name="Yuan Y."/>
            <person name="Fang M."/>
            <person name="Shi L."/>
            <person name="Lu R."/>
            <person name="Comes H.P."/>
            <person name="Ma Y."/>
            <person name="Chen Y."/>
            <person name="Huang G."/>
            <person name="Zhou Y."/>
            <person name="Zheng Z."/>
            <person name="Qiu Y."/>
        </authorList>
    </citation>
    <scope>NUCLEOTIDE SEQUENCE [LARGE SCALE GENOMIC DNA]</scope>
    <source>
        <tissue evidence="1">Roots</tissue>
    </source>
</reference>
<evidence type="ECO:0000313" key="2">
    <source>
        <dbReference type="Proteomes" id="UP001345219"/>
    </source>
</evidence>
<dbReference type="Proteomes" id="UP001345219">
    <property type="component" value="Chromosome 15"/>
</dbReference>
<sequence length="101" mass="11897">METRSVKRDWTSVSFFAATACFMLLQSMRRAEEGREARQRGEDNEGEEGWMGKGVYEILEETTREVEILDEKEDSFSWARNLQNCQRELRFVSLNQNLLLL</sequence>
<accession>A0AAN7Q8K6</accession>
<protein>
    <submittedName>
        <fullName evidence="1">Uncharacterized protein</fullName>
    </submittedName>
</protein>
<dbReference type="AlphaFoldDB" id="A0AAN7Q8K6"/>
<keyword evidence="2" id="KW-1185">Reference proteome</keyword>
<name>A0AAN7Q8K6_9MYRT</name>